<evidence type="ECO:0000256" key="6">
    <source>
        <dbReference type="ARBA" id="ARBA00023136"/>
    </source>
</evidence>
<dbReference type="EMBL" id="LCIR01000001">
    <property type="protein sequence ID" value="KKT60368.1"/>
    <property type="molecule type" value="Genomic_DNA"/>
</dbReference>
<sequence>MYNWHAKSRILVLILFLGDVAVFSLALWLSLTIRFFLPYGKYFWSYRLFLYDNLLPFSLVFLLWILVLYLAGFYRTLIIGYRLSLAQSLLRVHFINSVIAVIFFYIFLPYFYISPKVNLVLYLLFSYILLFLWRAWSVSFLKAAFGRGALYIVGPERELQEITHAFHYNPYYENIKIVSDVSVVEEAACGGTFAAVVASSSLLNSGGVSKKFYDAFFKGVQFFNFQKFYESVFHKIPLSLVDETWLLENISSPSRALYDFTKILADILIAVFIGCISLVFYPFIILAIKLDDSGPIFYIPKRVGAGGKIFDLFKFRTMRVDADARWPEKNDPRVTRVGRFLRKTSLDELPQLWNVFLGNISMVGPRPDLVDFAEVLEKQIPYYKVRTLIKPGLTGWAQVSQKFLGDRNPSSIEETKERLAYDLYYIKNRSFLLDLAIILKTINLVLSRIGFLR</sequence>
<gene>
    <name evidence="9" type="ORF">UW53_C0001G0018</name>
</gene>
<feature type="transmembrane region" description="Helical" evidence="7">
    <location>
        <begin position="57"/>
        <end position="77"/>
    </location>
</feature>
<feature type="domain" description="Bacterial sugar transferase" evidence="8">
    <location>
        <begin position="262"/>
        <end position="446"/>
    </location>
</feature>
<feature type="transmembrane region" description="Helical" evidence="7">
    <location>
        <begin position="263"/>
        <end position="288"/>
    </location>
</feature>
<dbReference type="GO" id="GO:0016780">
    <property type="term" value="F:phosphotransferase activity, for other substituted phosphate groups"/>
    <property type="evidence" value="ECO:0007669"/>
    <property type="project" value="TreeGrafter"/>
</dbReference>
<evidence type="ECO:0000313" key="9">
    <source>
        <dbReference type="EMBL" id="KKT60368.1"/>
    </source>
</evidence>
<evidence type="ECO:0000313" key="10">
    <source>
        <dbReference type="Proteomes" id="UP000034087"/>
    </source>
</evidence>
<feature type="transmembrane region" description="Helical" evidence="7">
    <location>
        <begin position="89"/>
        <end position="113"/>
    </location>
</feature>
<protein>
    <submittedName>
        <fullName evidence="9">Sugar transferase</fullName>
    </submittedName>
</protein>
<evidence type="ECO:0000256" key="3">
    <source>
        <dbReference type="ARBA" id="ARBA00022679"/>
    </source>
</evidence>
<comment type="caution">
    <text evidence="9">The sequence shown here is derived from an EMBL/GenBank/DDBJ whole genome shotgun (WGS) entry which is preliminary data.</text>
</comment>
<evidence type="ECO:0000256" key="4">
    <source>
        <dbReference type="ARBA" id="ARBA00022692"/>
    </source>
</evidence>
<dbReference type="GO" id="GO:0016020">
    <property type="term" value="C:membrane"/>
    <property type="evidence" value="ECO:0007669"/>
    <property type="project" value="UniProtKB-SubCell"/>
</dbReference>
<evidence type="ECO:0000256" key="5">
    <source>
        <dbReference type="ARBA" id="ARBA00022989"/>
    </source>
</evidence>
<keyword evidence="4 7" id="KW-0812">Transmembrane</keyword>
<comment type="similarity">
    <text evidence="2">Belongs to the bacterial sugar transferase family.</text>
</comment>
<proteinExistence type="inferred from homology"/>
<keyword evidence="5 7" id="KW-1133">Transmembrane helix</keyword>
<feature type="transmembrane region" description="Helical" evidence="7">
    <location>
        <begin position="12"/>
        <end position="37"/>
    </location>
</feature>
<keyword evidence="3 9" id="KW-0808">Transferase</keyword>
<comment type="subcellular location">
    <subcellularLocation>
        <location evidence="1">Membrane</location>
        <topology evidence="1">Multi-pass membrane protein</topology>
    </subcellularLocation>
</comment>
<dbReference type="Pfam" id="PF02397">
    <property type="entry name" value="Bac_transf"/>
    <property type="match status" value="1"/>
</dbReference>
<evidence type="ECO:0000259" key="8">
    <source>
        <dbReference type="Pfam" id="PF02397"/>
    </source>
</evidence>
<name>A0A0G1IN54_9BACT</name>
<dbReference type="Proteomes" id="UP000034087">
    <property type="component" value="Unassembled WGS sequence"/>
</dbReference>
<keyword evidence="6 7" id="KW-0472">Membrane</keyword>
<accession>A0A0G1IN54</accession>
<dbReference type="AlphaFoldDB" id="A0A0G1IN54"/>
<evidence type="ECO:0000256" key="2">
    <source>
        <dbReference type="ARBA" id="ARBA00006464"/>
    </source>
</evidence>
<evidence type="ECO:0000256" key="1">
    <source>
        <dbReference type="ARBA" id="ARBA00004141"/>
    </source>
</evidence>
<dbReference type="InterPro" id="IPR003362">
    <property type="entry name" value="Bact_transf"/>
</dbReference>
<feature type="transmembrane region" description="Helical" evidence="7">
    <location>
        <begin position="119"/>
        <end position="136"/>
    </location>
</feature>
<dbReference type="PANTHER" id="PTHR30576:SF0">
    <property type="entry name" value="UNDECAPRENYL-PHOSPHATE N-ACETYLGALACTOSAMINYL 1-PHOSPHATE TRANSFERASE-RELATED"/>
    <property type="match status" value="1"/>
</dbReference>
<organism evidence="9 10">
    <name type="scientific">Candidatus Giovannonibacteria bacterium GW2011_GWA1_44_25</name>
    <dbReference type="NCBI Taxonomy" id="1618645"/>
    <lineage>
        <taxon>Bacteria</taxon>
        <taxon>Candidatus Giovannoniibacteriota</taxon>
    </lineage>
</organism>
<dbReference type="InterPro" id="IPR017475">
    <property type="entry name" value="EPS_sugar_tfrase"/>
</dbReference>
<dbReference type="PANTHER" id="PTHR30576">
    <property type="entry name" value="COLANIC BIOSYNTHESIS UDP-GLUCOSE LIPID CARRIER TRANSFERASE"/>
    <property type="match status" value="1"/>
</dbReference>
<evidence type="ECO:0000256" key="7">
    <source>
        <dbReference type="SAM" id="Phobius"/>
    </source>
</evidence>
<reference evidence="9 10" key="1">
    <citation type="journal article" date="2015" name="Nature">
        <title>rRNA introns, odd ribosomes, and small enigmatic genomes across a large radiation of phyla.</title>
        <authorList>
            <person name="Brown C.T."/>
            <person name="Hug L.A."/>
            <person name="Thomas B.C."/>
            <person name="Sharon I."/>
            <person name="Castelle C.J."/>
            <person name="Singh A."/>
            <person name="Wilkins M.J."/>
            <person name="Williams K.H."/>
            <person name="Banfield J.F."/>
        </authorList>
    </citation>
    <scope>NUCLEOTIDE SEQUENCE [LARGE SCALE GENOMIC DNA]</scope>
</reference>
<dbReference type="NCBIfam" id="TIGR03025">
    <property type="entry name" value="EPS_sugtrans"/>
    <property type="match status" value="1"/>
</dbReference>